<dbReference type="Proteomes" id="UP001148125">
    <property type="component" value="Unassembled WGS sequence"/>
</dbReference>
<protein>
    <submittedName>
        <fullName evidence="1">Uncharacterized protein</fullName>
    </submittedName>
</protein>
<proteinExistence type="predicted"/>
<evidence type="ECO:0000313" key="1">
    <source>
        <dbReference type="EMBL" id="MDE5413569.1"/>
    </source>
</evidence>
<dbReference type="RefSeq" id="WP_275118190.1">
    <property type="nucleotide sequence ID" value="NZ_JAOTPO010000005.1"/>
</dbReference>
<name>A0ABT5VDN5_9BACI</name>
<comment type="caution">
    <text evidence="1">The sequence shown here is derived from an EMBL/GenBank/DDBJ whole genome shotgun (WGS) entry which is preliminary data.</text>
</comment>
<keyword evidence="2" id="KW-1185">Reference proteome</keyword>
<accession>A0ABT5VDN5</accession>
<evidence type="ECO:0000313" key="2">
    <source>
        <dbReference type="Proteomes" id="UP001148125"/>
    </source>
</evidence>
<gene>
    <name evidence="1" type="ORF">N7Z68_09230</name>
</gene>
<reference evidence="1" key="1">
    <citation type="submission" date="2024-05" db="EMBL/GenBank/DDBJ databases">
        <title>Alkalihalobacillus sp. strain MEB203 novel alkaliphilic bacterium from Lonar Lake, India.</title>
        <authorList>
            <person name="Joshi A."/>
            <person name="Thite S."/>
            <person name="Mengade P."/>
        </authorList>
    </citation>
    <scope>NUCLEOTIDE SEQUENCE</scope>
    <source>
        <strain evidence="1">MEB 203</strain>
    </source>
</reference>
<sequence>MLSKEDKLRRILGALPGIYDVEAGATVPSCERFCRNVCQSLFPFQQTQCINDCLACQQTGARPPARPPRRKR</sequence>
<organism evidence="1 2">
    <name type="scientific">Alkalihalobacterium chitinilyticum</name>
    <dbReference type="NCBI Taxonomy" id="2980103"/>
    <lineage>
        <taxon>Bacteria</taxon>
        <taxon>Bacillati</taxon>
        <taxon>Bacillota</taxon>
        <taxon>Bacilli</taxon>
        <taxon>Bacillales</taxon>
        <taxon>Bacillaceae</taxon>
        <taxon>Alkalihalobacterium</taxon>
    </lineage>
</organism>
<dbReference type="EMBL" id="JAOTPO010000005">
    <property type="protein sequence ID" value="MDE5413569.1"/>
    <property type="molecule type" value="Genomic_DNA"/>
</dbReference>